<dbReference type="Proteomes" id="UP000182737">
    <property type="component" value="Unassembled WGS sequence"/>
</dbReference>
<dbReference type="RefSeq" id="WP_074930398.1">
    <property type="nucleotide sequence ID" value="NZ_FORI01000002.1"/>
</dbReference>
<sequence>MKKILMILALFALFTTAIFADNNNSASAPARTEGKWTDISYVNVPVLKILEGKDGYVIIYQKNKTGVGTVIVPKNWAHGTPDAPRKLKFRSVKTSIGSYMTVVKDGGEFKRVILSIPMNKSNSIWGMVDSRKNLEGADKDTLEDLDL</sequence>
<proteinExistence type="predicted"/>
<gene>
    <name evidence="2" type="ORF">SAMN04487775_10272</name>
</gene>
<feature type="signal peptide" evidence="1">
    <location>
        <begin position="1"/>
        <end position="20"/>
    </location>
</feature>
<accession>A0A1I3IQS1</accession>
<dbReference type="OrthoDB" id="360148at2"/>
<name>A0A1I3IQS1_9SPIR</name>
<evidence type="ECO:0000313" key="2">
    <source>
        <dbReference type="EMBL" id="SFI50239.1"/>
    </source>
</evidence>
<keyword evidence="1" id="KW-0732">Signal</keyword>
<evidence type="ECO:0000313" key="3">
    <source>
        <dbReference type="Proteomes" id="UP000182737"/>
    </source>
</evidence>
<dbReference type="EMBL" id="FORI01000002">
    <property type="protein sequence ID" value="SFI50239.1"/>
    <property type="molecule type" value="Genomic_DNA"/>
</dbReference>
<organism evidence="2 3">
    <name type="scientific">Treponema bryantii</name>
    <dbReference type="NCBI Taxonomy" id="163"/>
    <lineage>
        <taxon>Bacteria</taxon>
        <taxon>Pseudomonadati</taxon>
        <taxon>Spirochaetota</taxon>
        <taxon>Spirochaetia</taxon>
        <taxon>Spirochaetales</taxon>
        <taxon>Treponemataceae</taxon>
        <taxon>Treponema</taxon>
    </lineage>
</organism>
<keyword evidence="3" id="KW-1185">Reference proteome</keyword>
<dbReference type="AlphaFoldDB" id="A0A1I3IQS1"/>
<feature type="chain" id="PRO_5010253260" evidence="1">
    <location>
        <begin position="21"/>
        <end position="147"/>
    </location>
</feature>
<evidence type="ECO:0000256" key="1">
    <source>
        <dbReference type="SAM" id="SignalP"/>
    </source>
</evidence>
<reference evidence="3" key="1">
    <citation type="submission" date="2016-10" db="EMBL/GenBank/DDBJ databases">
        <authorList>
            <person name="Varghese N."/>
            <person name="Submissions S."/>
        </authorList>
    </citation>
    <scope>NUCLEOTIDE SEQUENCE [LARGE SCALE GENOMIC DNA]</scope>
    <source>
        <strain evidence="3">XBD1002</strain>
    </source>
</reference>
<protein>
    <submittedName>
        <fullName evidence="2">Uncharacterized protein</fullName>
    </submittedName>
</protein>